<organism evidence="2 3">
    <name type="scientific">Neorhizobium phenanthreniclasticum</name>
    <dbReference type="NCBI Taxonomy" id="3157917"/>
    <lineage>
        <taxon>Bacteria</taxon>
        <taxon>Pseudomonadati</taxon>
        <taxon>Pseudomonadota</taxon>
        <taxon>Alphaproteobacteria</taxon>
        <taxon>Hyphomicrobiales</taxon>
        <taxon>Rhizobiaceae</taxon>
        <taxon>Rhizobium/Agrobacterium group</taxon>
        <taxon>Neorhizobium</taxon>
    </lineage>
</organism>
<dbReference type="Proteomes" id="UP001496627">
    <property type="component" value="Unassembled WGS sequence"/>
</dbReference>
<keyword evidence="3" id="KW-1185">Reference proteome</keyword>
<gene>
    <name evidence="2" type="ORF">ABK249_24685</name>
</gene>
<reference evidence="2 3" key="1">
    <citation type="submission" date="2024-05" db="EMBL/GenBank/DDBJ databases">
        <title>Neorhizobium sp. Rsf11, a plant growth promoting and heavy metal resistant PAH-degrader.</title>
        <authorList>
            <person name="Golubev S.N."/>
            <person name="Muratova A.Y."/>
            <person name="Markelova M.I."/>
        </authorList>
    </citation>
    <scope>NUCLEOTIDE SEQUENCE [LARGE SCALE GENOMIC DNA]</scope>
    <source>
        <strain evidence="2 3">Rsf11</strain>
    </source>
</reference>
<name>A0ABV0M8C2_9HYPH</name>
<evidence type="ECO:0000313" key="3">
    <source>
        <dbReference type="Proteomes" id="UP001496627"/>
    </source>
</evidence>
<sequence>MAEIRGERVSFSRKDIIPLHELPSAQAEDPIIVHCPPPPKRVKRFGRTVVLLLMLVLLALGSAVFAIEGGAVDGALSTRAQSALNDAIGPRYAASVGSTVIRFDSGFRLALEARDVDIVEQATGKHLSQTGAMRMAIDPLALLGGRISIKQMEAENIHLNTAQLPSGDPLPLSEVRIDAMPALLEQAFQRLDEARGLIERTGTGSVRISGIEILLPAAPGRKPIMLVVDNLELTRSIEGEVEINGAISLNGRKAVLTAASRTVGGVTTSLSAKLTGLEVTSFLLQRTEEGAPREGIEGSLDLDLAAVRARETTKPAITATLRQSPGYFYFDGLQQTFTGAVINIAYDFAKDSIELLKSEARFGPTVLPFTGAVIDLNRLNPDDQRLGFGLDLLISSGTAVGATESEQPAQFDLKATGRYLSADRELQFDEMGVSSPLGRMAGALKIRFGDQSPEISFGAQLPNMEVTGVKQLWPFWMARKPRDWIMGNMFGGTVTNGSIAVFIPAGRMKGPGIPMELDGNELQISFDVANARINLPGDIPPLRDIEGRFDLKGQVLQFDIAHAASFFPSGRSVSVENGRFSIPATYDKPLMADLSLRLAGPADAVAELANFRPINALRGTEFKPEDFSGNARLDLKARMGLINAQNPPKPTWNAHVELDDVDLGTEFSGRKIGALNGTLDVDTQAARLAAKGEIDDVPADITVVEPVDGASPVKRERIIKTVLNNDQREKLVPGLSEIIDGTISAHWIWVDEARQTVALDLSRAALSVPWLGWTKGGGIPAKAQFELSGEGARTDIRNFELSGDGFGARGSLVLNSDELTSAEFSRVQLSPADNYAVAVKKAKSNFDISITGSVMDMRPVITRLRAEEKGKGGGGRDDDDVTVRAKLDRMIGFNDQTLTNVSLLVSRRDGDVTTADFSAATGSGQAVISEMNGGNTVSITSGDAGAVIRFTDLYDNMRGGLLNLRLKANGNAWTGSIDLRNFSLVNESKLQSLVSTPDQEGRSLSTATKRNIDVTSAKFQRGFASLLYRDGAFAVENGVVRGEQIGATFQGLVRDSRGNMNMTGTFMPAYGLNRLFGELPLIGAILGNGRDRGLLGITFKLEGPFDKPKLTVNPLSLIAPGIFRQIFEFQ</sequence>
<accession>A0ABV0M8C2</accession>
<dbReference type="RefSeq" id="WP_348864303.1">
    <property type="nucleotide sequence ID" value="NZ_JBEAAL010000023.1"/>
</dbReference>
<evidence type="ECO:0000313" key="2">
    <source>
        <dbReference type="EMBL" id="MEQ1408130.1"/>
    </source>
</evidence>
<dbReference type="EMBL" id="JBEAAL010000023">
    <property type="protein sequence ID" value="MEQ1408130.1"/>
    <property type="molecule type" value="Genomic_DNA"/>
</dbReference>
<proteinExistence type="predicted"/>
<keyword evidence="1" id="KW-0812">Transmembrane</keyword>
<feature type="transmembrane region" description="Helical" evidence="1">
    <location>
        <begin position="49"/>
        <end position="67"/>
    </location>
</feature>
<comment type="caution">
    <text evidence="2">The sequence shown here is derived from an EMBL/GenBank/DDBJ whole genome shotgun (WGS) entry which is preliminary data.</text>
</comment>
<evidence type="ECO:0000256" key="1">
    <source>
        <dbReference type="SAM" id="Phobius"/>
    </source>
</evidence>
<keyword evidence="1" id="KW-0472">Membrane</keyword>
<keyword evidence="1" id="KW-1133">Transmembrane helix</keyword>
<protein>
    <submittedName>
        <fullName evidence="2">AsmA-like C-terminal domain-containing protein</fullName>
    </submittedName>
</protein>